<accession>A0A7L7YLD4</accession>
<dbReference type="PANTHER" id="PTHR24166:SF48">
    <property type="entry name" value="PROTEIN VAPYRIN"/>
    <property type="match status" value="1"/>
</dbReference>
<dbReference type="Pfam" id="PF13637">
    <property type="entry name" value="Ank_4"/>
    <property type="match status" value="1"/>
</dbReference>
<protein>
    <submittedName>
        <fullName evidence="4">Ankyrin repeat domain-containing protein</fullName>
    </submittedName>
</protein>
<dbReference type="PROSITE" id="PS50297">
    <property type="entry name" value="ANK_REP_REGION"/>
    <property type="match status" value="6"/>
</dbReference>
<feature type="repeat" description="ANK" evidence="3">
    <location>
        <begin position="153"/>
        <end position="185"/>
    </location>
</feature>
<dbReference type="Pfam" id="PF12796">
    <property type="entry name" value="Ank_2"/>
    <property type="match status" value="2"/>
</dbReference>
<dbReference type="SMART" id="SM00248">
    <property type="entry name" value="ANK"/>
    <property type="match status" value="8"/>
</dbReference>
<dbReference type="InterPro" id="IPR002110">
    <property type="entry name" value="Ankyrin_rpt"/>
</dbReference>
<dbReference type="EMBL" id="CP061738">
    <property type="protein sequence ID" value="QOD38034.1"/>
    <property type="molecule type" value="Genomic_DNA"/>
</dbReference>
<feature type="repeat" description="ANK" evidence="3">
    <location>
        <begin position="120"/>
        <end position="152"/>
    </location>
</feature>
<reference evidence="4 5" key="1">
    <citation type="submission" date="2020-09" db="EMBL/GenBank/DDBJ databases">
        <title>An Earliest Endosymbiont, Wolbachia massiliensis sp. nov., Strain PL13 From the Bed Bug (Cimex hemipterius), Type strain of a New supergroup T.</title>
        <authorList>
            <person name="Laidoudi Y."/>
            <person name="Levasseur A."/>
            <person name="Medkour H."/>
            <person name="Maaloum M."/>
            <person name="BenKhedher M."/>
            <person name="Sambou M."/>
            <person name="Bassene H."/>
            <person name="Davoust B."/>
            <person name="Fenollar F."/>
            <person name="Raoult D."/>
            <person name="Mediannikov O."/>
        </authorList>
    </citation>
    <scope>NUCLEOTIDE SEQUENCE [LARGE SCALE GENOMIC DNA]</scope>
    <source>
        <strain evidence="4 5">PL13</strain>
    </source>
</reference>
<sequence length="913" mass="103164">MIHKSLLETLSEVNAENDLNENNVIDKIKKKLEKKDPDAYQGWDYNQFNINHTFNDQYTLLYIAAMNGSAKIAELLMNKGADNVADEYGWTPLHFAAKHGHTEIVKALIGKADLKAADKDGCTPLHFAAENGHKEVVEVLINNGADPNTVDEYGQTPLHLAAYNGHTEIVKVLIEKNANLNLVDVDGCTPLHFAAKYGHIKIVKVLIENKADLNVVNKSGMIPLHYAVQKRHTEIKNTLLVHGADPSLRGKDYSILKRLFESIENDSLGHLEKAEGAKQKEQVDDEYELLKYSFLFRGNSTLTDVIRRDTFDNLICTWFVDVSNLTHNQKELNKKLLGILKDFSSFEGGDTTKLAKFLQDNKDDQDLEKVLNLSRGESKLTVLHVVSGMGFRWREYVDLLLSAKADPNAKDDGGKTPLHYATNGDIIKSLLNKKANPNVLDKQGKTPREVAVDNHNYLVEDCFFTKEQREWQQELYGILYRYNHRPGKNESPDLTKLKDFLYKHKDNEDFKKVLNLRNNAGKSRVFILARHAFPSNETLCKEAEGLLSTAGAEDFKGLGTKEYLLKSKTLWDNLIPEQQQKLQIFLRVVNEARDMSKLEQIVDGAINSGIRFNFPHQGRLYGNRYGSKYSFMDCVIKRIKEISELKKNPKIASDIVCKLVSKGAVLYDINSIDVLNTLELEFADHKTNMVKAYEDHVNCTLELMKVVKSAATGQVKNAKVDNSTLYLEYSEDSTIHVAKITDGARNLGLTQGEIGYGRDVIKIGKSEVEIITKNGIRNYTDLADGSDIVLTFHIGLEELEVRLYPDKENKDQIRVEVLDQEKWEKLKSCDEEIGKNCRFGGLSVKEAIEQRFFTRSGKLMRSEEMNPFKKVLEKVEAAMGGLKPGDIVEHVLSDMSSPKNVIQENQAQSQVRA</sequence>
<keyword evidence="2 3" id="KW-0040">ANK repeat</keyword>
<dbReference type="AlphaFoldDB" id="A0A7L7YLD4"/>
<keyword evidence="1" id="KW-0677">Repeat</keyword>
<feature type="repeat" description="ANK" evidence="3">
    <location>
        <begin position="56"/>
        <end position="82"/>
    </location>
</feature>
<dbReference type="InterPro" id="IPR050889">
    <property type="entry name" value="Dendritic_Spine_Reg/Scaffold"/>
</dbReference>
<name>A0A7L7YLD4_9RICK</name>
<evidence type="ECO:0000313" key="4">
    <source>
        <dbReference type="EMBL" id="QOD38034.1"/>
    </source>
</evidence>
<evidence type="ECO:0000256" key="1">
    <source>
        <dbReference type="ARBA" id="ARBA00022737"/>
    </source>
</evidence>
<organism evidence="4 5">
    <name type="scientific">Candidatus Wolbachia massiliensis</name>
    <dbReference type="NCBI Taxonomy" id="1845000"/>
    <lineage>
        <taxon>Bacteria</taxon>
        <taxon>Pseudomonadati</taxon>
        <taxon>Pseudomonadota</taxon>
        <taxon>Alphaproteobacteria</taxon>
        <taxon>Rickettsiales</taxon>
        <taxon>Anaplasmataceae</taxon>
        <taxon>Wolbachieae</taxon>
        <taxon>Wolbachia</taxon>
    </lineage>
</organism>
<gene>
    <name evidence="4" type="ORF">ID128_04330</name>
</gene>
<feature type="repeat" description="ANK" evidence="3">
    <location>
        <begin position="186"/>
        <end position="218"/>
    </location>
</feature>
<dbReference type="Proteomes" id="UP000516514">
    <property type="component" value="Chromosome"/>
</dbReference>
<dbReference type="PRINTS" id="PR01415">
    <property type="entry name" value="ANKYRIN"/>
</dbReference>
<dbReference type="Gene3D" id="1.25.40.20">
    <property type="entry name" value="Ankyrin repeat-containing domain"/>
    <property type="match status" value="5"/>
</dbReference>
<proteinExistence type="predicted"/>
<evidence type="ECO:0000256" key="2">
    <source>
        <dbReference type="ARBA" id="ARBA00023043"/>
    </source>
</evidence>
<dbReference type="PROSITE" id="PS50088">
    <property type="entry name" value="ANK_REPEAT"/>
    <property type="match status" value="6"/>
</dbReference>
<dbReference type="SUPFAM" id="SSF48403">
    <property type="entry name" value="Ankyrin repeat"/>
    <property type="match status" value="2"/>
</dbReference>
<dbReference type="KEGG" id="wms:ID128_04330"/>
<feature type="repeat" description="ANK" evidence="3">
    <location>
        <begin position="88"/>
        <end position="109"/>
    </location>
</feature>
<feature type="repeat" description="ANK" evidence="3">
    <location>
        <begin position="219"/>
        <end position="251"/>
    </location>
</feature>
<evidence type="ECO:0000256" key="3">
    <source>
        <dbReference type="PROSITE-ProRule" id="PRU00023"/>
    </source>
</evidence>
<keyword evidence="5" id="KW-1185">Reference proteome</keyword>
<dbReference type="RefSeq" id="WP_191110856.1">
    <property type="nucleotide sequence ID" value="NZ_CP061738.1"/>
</dbReference>
<dbReference type="PANTHER" id="PTHR24166">
    <property type="entry name" value="ROLLING PEBBLES, ISOFORM B"/>
    <property type="match status" value="1"/>
</dbReference>
<dbReference type="Pfam" id="PF00023">
    <property type="entry name" value="Ank"/>
    <property type="match status" value="1"/>
</dbReference>
<dbReference type="InterPro" id="IPR036770">
    <property type="entry name" value="Ankyrin_rpt-contain_sf"/>
</dbReference>
<evidence type="ECO:0000313" key="5">
    <source>
        <dbReference type="Proteomes" id="UP000516514"/>
    </source>
</evidence>